<accession>A0ACB8QPB2</accession>
<comment type="caution">
    <text evidence="1">The sequence shown here is derived from an EMBL/GenBank/DDBJ whole genome shotgun (WGS) entry which is preliminary data.</text>
</comment>
<reference evidence="1" key="1">
    <citation type="submission" date="2021-02" db="EMBL/GenBank/DDBJ databases">
        <authorList>
            <consortium name="DOE Joint Genome Institute"/>
            <person name="Ahrendt S."/>
            <person name="Looney B.P."/>
            <person name="Miyauchi S."/>
            <person name="Morin E."/>
            <person name="Drula E."/>
            <person name="Courty P.E."/>
            <person name="Chicoki N."/>
            <person name="Fauchery L."/>
            <person name="Kohler A."/>
            <person name="Kuo A."/>
            <person name="Labutti K."/>
            <person name="Pangilinan J."/>
            <person name="Lipzen A."/>
            <person name="Riley R."/>
            <person name="Andreopoulos W."/>
            <person name="He G."/>
            <person name="Johnson J."/>
            <person name="Barry K.W."/>
            <person name="Grigoriev I.V."/>
            <person name="Nagy L."/>
            <person name="Hibbett D."/>
            <person name="Henrissat B."/>
            <person name="Matheny P.B."/>
            <person name="Labbe J."/>
            <person name="Martin F."/>
        </authorList>
    </citation>
    <scope>NUCLEOTIDE SEQUENCE</scope>
    <source>
        <strain evidence="1">EC-137</strain>
    </source>
</reference>
<protein>
    <submittedName>
        <fullName evidence="1">Uncharacterized protein</fullName>
    </submittedName>
</protein>
<sequence>MPRKTCANPLFLKWVKGFHSEKNYKVRGGPPRATGYEKAITALENCTTEYQHPKELKVLTGIGPTCISRLTEKLEEHCERNGLPMPEYAPPQRGLFLL</sequence>
<gene>
    <name evidence="1" type="ORF">K488DRAFT_47375</name>
</gene>
<name>A0ACB8QPB2_9AGAM</name>
<dbReference type="EMBL" id="MU273516">
    <property type="protein sequence ID" value="KAI0033577.1"/>
    <property type="molecule type" value="Genomic_DNA"/>
</dbReference>
<evidence type="ECO:0000313" key="2">
    <source>
        <dbReference type="Proteomes" id="UP000814128"/>
    </source>
</evidence>
<proteinExistence type="predicted"/>
<reference evidence="1" key="2">
    <citation type="journal article" date="2022" name="New Phytol.">
        <title>Evolutionary transition to the ectomycorrhizal habit in the genomes of a hyperdiverse lineage of mushroom-forming fungi.</title>
        <authorList>
            <person name="Looney B."/>
            <person name="Miyauchi S."/>
            <person name="Morin E."/>
            <person name="Drula E."/>
            <person name="Courty P.E."/>
            <person name="Kohler A."/>
            <person name="Kuo A."/>
            <person name="LaButti K."/>
            <person name="Pangilinan J."/>
            <person name="Lipzen A."/>
            <person name="Riley R."/>
            <person name="Andreopoulos W."/>
            <person name="He G."/>
            <person name="Johnson J."/>
            <person name="Nolan M."/>
            <person name="Tritt A."/>
            <person name="Barry K.W."/>
            <person name="Grigoriev I.V."/>
            <person name="Nagy L.G."/>
            <person name="Hibbett D."/>
            <person name="Henrissat B."/>
            <person name="Matheny P.B."/>
            <person name="Labbe J."/>
            <person name="Martin F.M."/>
        </authorList>
    </citation>
    <scope>NUCLEOTIDE SEQUENCE</scope>
    <source>
        <strain evidence="1">EC-137</strain>
    </source>
</reference>
<keyword evidence="2" id="KW-1185">Reference proteome</keyword>
<organism evidence="1 2">
    <name type="scientific">Vararia minispora EC-137</name>
    <dbReference type="NCBI Taxonomy" id="1314806"/>
    <lineage>
        <taxon>Eukaryota</taxon>
        <taxon>Fungi</taxon>
        <taxon>Dikarya</taxon>
        <taxon>Basidiomycota</taxon>
        <taxon>Agaricomycotina</taxon>
        <taxon>Agaricomycetes</taxon>
        <taxon>Russulales</taxon>
        <taxon>Lachnocladiaceae</taxon>
        <taxon>Vararia</taxon>
    </lineage>
</organism>
<evidence type="ECO:0000313" key="1">
    <source>
        <dbReference type="EMBL" id="KAI0033577.1"/>
    </source>
</evidence>
<dbReference type="Proteomes" id="UP000814128">
    <property type="component" value="Unassembled WGS sequence"/>
</dbReference>